<sequence length="168" mass="17961">MGEVVTASLLNQEIRDQLNSFFGAWTDYSSTFVWGAESGTQPVIGNGTIVARHLKVGRTVDYLHRITIGSTTTFGDGGGSGNYYFSLPAAPLASWSGHRSQHVIWRDDSTSTNFHGTGIVSTANHANGSLRQLSAPDTSGAAFWDSVAPFTLAAGDIFYHQGRYEAAA</sequence>
<proteinExistence type="predicted"/>
<protein>
    <submittedName>
        <fullName evidence="1">Uncharacterized protein</fullName>
    </submittedName>
</protein>
<keyword evidence="2" id="KW-1185">Reference proteome</keyword>
<gene>
    <name evidence="1" type="ORF">ACFPZJ_18955</name>
</gene>
<evidence type="ECO:0000313" key="1">
    <source>
        <dbReference type="EMBL" id="MFC5635833.1"/>
    </source>
</evidence>
<comment type="caution">
    <text evidence="1">The sequence shown here is derived from an EMBL/GenBank/DDBJ whole genome shotgun (WGS) entry which is preliminary data.</text>
</comment>
<reference evidence="2" key="1">
    <citation type="journal article" date="2019" name="Int. J. Syst. Evol. Microbiol.">
        <title>The Global Catalogue of Microorganisms (GCM) 10K type strain sequencing project: providing services to taxonomists for standard genome sequencing and annotation.</title>
        <authorList>
            <consortium name="The Broad Institute Genomics Platform"/>
            <consortium name="The Broad Institute Genome Sequencing Center for Infectious Disease"/>
            <person name="Wu L."/>
            <person name="Ma J."/>
        </authorList>
    </citation>
    <scope>NUCLEOTIDE SEQUENCE [LARGE SCALE GENOMIC DNA]</scope>
    <source>
        <strain evidence="2">CGMCC 4.7248</strain>
    </source>
</reference>
<dbReference type="EMBL" id="JBHSNY010000006">
    <property type="protein sequence ID" value="MFC5635833.1"/>
    <property type="molecule type" value="Genomic_DNA"/>
</dbReference>
<organism evidence="1 2">
    <name type="scientific">Streptomyces bullii</name>
    <dbReference type="NCBI Taxonomy" id="349910"/>
    <lineage>
        <taxon>Bacteria</taxon>
        <taxon>Bacillati</taxon>
        <taxon>Actinomycetota</taxon>
        <taxon>Actinomycetes</taxon>
        <taxon>Kitasatosporales</taxon>
        <taxon>Streptomycetaceae</taxon>
        <taxon>Streptomyces</taxon>
    </lineage>
</organism>
<accession>A0ABW0UQN1</accession>
<evidence type="ECO:0000313" key="2">
    <source>
        <dbReference type="Proteomes" id="UP001596154"/>
    </source>
</evidence>
<dbReference type="Proteomes" id="UP001596154">
    <property type="component" value="Unassembled WGS sequence"/>
</dbReference>
<name>A0ABW0UQN1_9ACTN</name>
<dbReference type="RefSeq" id="WP_381022730.1">
    <property type="nucleotide sequence ID" value="NZ_JBHSNY010000006.1"/>
</dbReference>